<gene>
    <name evidence="2" type="ORF">EII21_02955</name>
</gene>
<evidence type="ECO:0000313" key="2">
    <source>
        <dbReference type="EMBL" id="RRD90928.1"/>
    </source>
</evidence>
<dbReference type="AlphaFoldDB" id="A0A3P2A7M4"/>
<feature type="chain" id="PRO_5018302024" evidence="1">
    <location>
        <begin position="21"/>
        <end position="178"/>
    </location>
</feature>
<feature type="signal peptide" evidence="1">
    <location>
        <begin position="1"/>
        <end position="20"/>
    </location>
</feature>
<proteinExistence type="predicted"/>
<sequence>MKAKFFAAILVSVWAGGVVAAPPKTAKPIPEAFHGKWVGGYIAGKPLTEKQIAMKCSYKYGSEGGVADVDYIDYDKYYKNNTKFQSLSIFIDSEKIGAVEVSYDVMHAMDWDEYPIKYSRYTENHIQGIIEIPADEEDGPIVETGSKDKFNYRVDGDKLYLLNKKGFPKKFVLTRCPN</sequence>
<accession>A0A3P2A7M4</accession>
<comment type="caution">
    <text evidence="2">The sequence shown here is derived from an EMBL/GenBank/DDBJ whole genome shotgun (WGS) entry which is preliminary data.</text>
</comment>
<keyword evidence="3" id="KW-1185">Reference proteome</keyword>
<dbReference type="RefSeq" id="WP_124794171.1">
    <property type="nucleotide sequence ID" value="NZ_RQYC01000003.1"/>
</dbReference>
<dbReference type="Proteomes" id="UP000269923">
    <property type="component" value="Unassembled WGS sequence"/>
</dbReference>
<evidence type="ECO:0000313" key="3">
    <source>
        <dbReference type="Proteomes" id="UP000269923"/>
    </source>
</evidence>
<organism evidence="2 3">
    <name type="scientific">Conchiformibius steedae</name>
    <dbReference type="NCBI Taxonomy" id="153493"/>
    <lineage>
        <taxon>Bacteria</taxon>
        <taxon>Pseudomonadati</taxon>
        <taxon>Pseudomonadota</taxon>
        <taxon>Betaproteobacteria</taxon>
        <taxon>Neisseriales</taxon>
        <taxon>Neisseriaceae</taxon>
        <taxon>Conchiformibius</taxon>
    </lineage>
</organism>
<reference evidence="2 3" key="1">
    <citation type="submission" date="2018-11" db="EMBL/GenBank/DDBJ databases">
        <title>Genomes From Bacteria Associated with the Canine Oral Cavity: a Test Case for Automated Genome-Based Taxonomic Assignment.</title>
        <authorList>
            <person name="Coil D.A."/>
            <person name="Jospin G."/>
            <person name="Darling A.E."/>
            <person name="Wallis C."/>
            <person name="Davis I.J."/>
            <person name="Harris S."/>
            <person name="Eisen J.A."/>
            <person name="Holcombe L.J."/>
            <person name="O'Flynn C."/>
        </authorList>
    </citation>
    <scope>NUCLEOTIDE SEQUENCE [LARGE SCALE GENOMIC DNA]</scope>
    <source>
        <strain evidence="2 3">COT-280</strain>
    </source>
</reference>
<evidence type="ECO:0000256" key="1">
    <source>
        <dbReference type="SAM" id="SignalP"/>
    </source>
</evidence>
<dbReference type="STRING" id="1121352.GCA_000620925_00895"/>
<name>A0A3P2A7M4_9NEIS</name>
<dbReference type="EMBL" id="RQYC01000003">
    <property type="protein sequence ID" value="RRD90928.1"/>
    <property type="molecule type" value="Genomic_DNA"/>
</dbReference>
<protein>
    <submittedName>
        <fullName evidence="2">Uncharacterized protein</fullName>
    </submittedName>
</protein>
<keyword evidence="1" id="KW-0732">Signal</keyword>